<dbReference type="OrthoDB" id="9798651at2"/>
<keyword evidence="2" id="KW-0805">Transcription regulation</keyword>
<sequence length="255" mass="28842">MLPAEREQKIISYLQQYKTATVHTLAQEFNVHDATIRRDLNKLEKFNQIKRTHGGVILNNNDVYDELNFDDRATTFLDEKLLIGKKAAEFVNDYDTIIIDSGSTTLLFAKELLNKQHLTIITNDIHMASILRSSNHKVIVTGGVLYTNNYVLNGFLTTDTLKSMNALKAFIATPAVDAINGITHFSEDFVPAKRQMIEQAKEVYLLTDSSKLDKVAFYQVCPPTKIHTLITDDYQDLSAYRNVIPNVIAVDTSQK</sequence>
<dbReference type="SMART" id="SM00420">
    <property type="entry name" value="HTH_DEOR"/>
    <property type="match status" value="1"/>
</dbReference>
<dbReference type="Proteomes" id="UP000005413">
    <property type="component" value="Unassembled WGS sequence"/>
</dbReference>
<dbReference type="Pfam" id="PF08220">
    <property type="entry name" value="HTH_DeoR"/>
    <property type="match status" value="1"/>
</dbReference>
<proteinExistence type="predicted"/>
<evidence type="ECO:0000256" key="3">
    <source>
        <dbReference type="ARBA" id="ARBA00023163"/>
    </source>
</evidence>
<dbReference type="GO" id="GO:0005988">
    <property type="term" value="P:lactose metabolic process"/>
    <property type="evidence" value="ECO:0007669"/>
    <property type="project" value="UniProtKB-KW"/>
</dbReference>
<reference evidence="5 6" key="1">
    <citation type="journal article" date="2012" name="BMC Genomics">
        <title>Comparative genomic analysis of the genus Staphylococcus including Staphylococcus aureus and its newly described sister species Staphylococcus simiae.</title>
        <authorList>
            <person name="Suzuki H."/>
            <person name="Lefebure T."/>
            <person name="Pavinski Bitar P."/>
            <person name="Stanhope M.J."/>
        </authorList>
    </citation>
    <scope>NUCLEOTIDE SEQUENCE [LARGE SCALE GENOMIC DNA]</scope>
    <source>
        <strain evidence="5 6">CCM 7213</strain>
    </source>
</reference>
<dbReference type="InterPro" id="IPR036388">
    <property type="entry name" value="WH-like_DNA-bd_sf"/>
</dbReference>
<dbReference type="InterPro" id="IPR037171">
    <property type="entry name" value="NagB/RpiA_transferase-like"/>
</dbReference>
<feature type="domain" description="HTH deoR-type" evidence="4">
    <location>
        <begin position="3"/>
        <end position="58"/>
    </location>
</feature>
<name>G5JLP0_9STAP</name>
<dbReference type="PROSITE" id="PS51000">
    <property type="entry name" value="HTH_DEOR_2"/>
    <property type="match status" value="1"/>
</dbReference>
<dbReference type="PATRIC" id="fig|911238.3.peg.2120"/>
<dbReference type="SMART" id="SM01134">
    <property type="entry name" value="DeoRC"/>
    <property type="match status" value="1"/>
</dbReference>
<dbReference type="SUPFAM" id="SSF100950">
    <property type="entry name" value="NagB/RpiA/CoA transferase-like"/>
    <property type="match status" value="1"/>
</dbReference>
<dbReference type="Gene3D" id="1.10.10.10">
    <property type="entry name" value="Winged helix-like DNA-binding domain superfamily/Winged helix DNA-binding domain"/>
    <property type="match status" value="1"/>
</dbReference>
<organism evidence="5 6">
    <name type="scientific">Staphylococcus simiae CCM 7213 = CCUG 51256</name>
    <dbReference type="NCBI Taxonomy" id="911238"/>
    <lineage>
        <taxon>Bacteria</taxon>
        <taxon>Bacillati</taxon>
        <taxon>Bacillota</taxon>
        <taxon>Bacilli</taxon>
        <taxon>Bacillales</taxon>
        <taxon>Staphylococcaceae</taxon>
        <taxon>Staphylococcus</taxon>
    </lineage>
</organism>
<dbReference type="EMBL" id="AEUN01000535">
    <property type="protein sequence ID" value="EHJ06872.1"/>
    <property type="molecule type" value="Genomic_DNA"/>
</dbReference>
<dbReference type="AlphaFoldDB" id="G5JLP0"/>
<dbReference type="PANTHER" id="PTHR30363">
    <property type="entry name" value="HTH-TYPE TRANSCRIPTIONAL REGULATOR SRLR-RELATED"/>
    <property type="match status" value="1"/>
</dbReference>
<dbReference type="Pfam" id="PF00455">
    <property type="entry name" value="DeoRC"/>
    <property type="match status" value="1"/>
</dbReference>
<dbReference type="InterPro" id="IPR050313">
    <property type="entry name" value="Carb_Metab_HTH_regulators"/>
</dbReference>
<gene>
    <name evidence="5" type="ORF">SS7213T_12037</name>
</gene>
<dbReference type="Gene3D" id="3.40.50.1360">
    <property type="match status" value="1"/>
</dbReference>
<keyword evidence="6" id="KW-1185">Reference proteome</keyword>
<dbReference type="GO" id="GO:0003700">
    <property type="term" value="F:DNA-binding transcription factor activity"/>
    <property type="evidence" value="ECO:0007669"/>
    <property type="project" value="InterPro"/>
</dbReference>
<accession>G5JLP0</accession>
<protein>
    <submittedName>
        <fullName evidence="5">Transcriptional regulator</fullName>
    </submittedName>
</protein>
<comment type="caution">
    <text evidence="5">The sequence shown here is derived from an EMBL/GenBank/DDBJ whole genome shotgun (WGS) entry which is preliminary data.</text>
</comment>
<dbReference type="PANTHER" id="PTHR30363:SF44">
    <property type="entry name" value="AGA OPERON TRANSCRIPTIONAL REPRESSOR-RELATED"/>
    <property type="match status" value="1"/>
</dbReference>
<evidence type="ECO:0000256" key="2">
    <source>
        <dbReference type="ARBA" id="ARBA00023015"/>
    </source>
</evidence>
<dbReference type="SUPFAM" id="SSF46785">
    <property type="entry name" value="Winged helix' DNA-binding domain"/>
    <property type="match status" value="1"/>
</dbReference>
<dbReference type="InterPro" id="IPR001034">
    <property type="entry name" value="DeoR_HTH"/>
</dbReference>
<evidence type="ECO:0000313" key="5">
    <source>
        <dbReference type="EMBL" id="EHJ06872.1"/>
    </source>
</evidence>
<keyword evidence="1" id="KW-0423">Lactose metabolism</keyword>
<evidence type="ECO:0000313" key="6">
    <source>
        <dbReference type="Proteomes" id="UP000005413"/>
    </source>
</evidence>
<dbReference type="RefSeq" id="WP_002465090.1">
    <property type="nucleotide sequence ID" value="NZ_AEUN01000535.1"/>
</dbReference>
<evidence type="ECO:0000259" key="4">
    <source>
        <dbReference type="PROSITE" id="PS51000"/>
    </source>
</evidence>
<evidence type="ECO:0000256" key="1">
    <source>
        <dbReference type="ARBA" id="ARBA00022736"/>
    </source>
</evidence>
<dbReference type="InterPro" id="IPR036390">
    <property type="entry name" value="WH_DNA-bd_sf"/>
</dbReference>
<keyword evidence="3" id="KW-0804">Transcription</keyword>
<dbReference type="PRINTS" id="PR00037">
    <property type="entry name" value="HTHLACR"/>
</dbReference>
<dbReference type="InterPro" id="IPR014036">
    <property type="entry name" value="DeoR-like_C"/>
</dbReference>